<name>A0A6H0XNA4_9PEZI</name>
<sequence length="335" mass="37838">MMAPPNGLILYGYAFSPYAQKVKAYLAFRNIQYAECNQHYMLPRPDLAALGVHYRRIPVMSIGRDVYIDTRAIIKRLETLFPASAEHPALTTSQSQGVALLLNNFVGNTGGVFNRATSLLTPEWGAMKDPAFQKDRSEFFGAAYMKGGWKEGKKEGITHMRHAFATLEALLQDGREWIAGTKEVSSADWEAQWVFRWYLTDLRAPKEYFNKQEYPKTFAWIDRYQTVLKAAFERSGRPTPIKGDAALEAITTAAYTDDKLVVESTDPLQLTEGVEVEVWPTDGGGHGHHDRGILKKLTRDEVAIQLKTSNGQEIRLHAPRWNFRIRAVEEATAKL</sequence>
<dbReference type="InterPro" id="IPR004045">
    <property type="entry name" value="Glutathione_S-Trfase_N"/>
</dbReference>
<dbReference type="EMBL" id="CP051139">
    <property type="protein sequence ID" value="QIW96097.1"/>
    <property type="molecule type" value="Genomic_DNA"/>
</dbReference>
<protein>
    <submittedName>
        <fullName evidence="3">Uncharacterized protein</fullName>
    </submittedName>
</protein>
<evidence type="ECO:0000259" key="2">
    <source>
        <dbReference type="Pfam" id="PF25907"/>
    </source>
</evidence>
<dbReference type="OrthoDB" id="202840at2759"/>
<dbReference type="Pfam" id="PF13417">
    <property type="entry name" value="GST_N_3"/>
    <property type="match status" value="1"/>
</dbReference>
<gene>
    <name evidence="3" type="ORF">AMS68_001615</name>
</gene>
<dbReference type="SUPFAM" id="SSF52833">
    <property type="entry name" value="Thioredoxin-like"/>
    <property type="match status" value="1"/>
</dbReference>
<evidence type="ECO:0000313" key="3">
    <source>
        <dbReference type="EMBL" id="QIW96097.1"/>
    </source>
</evidence>
<dbReference type="InterPro" id="IPR058268">
    <property type="entry name" value="DUF7962"/>
</dbReference>
<proteinExistence type="predicted"/>
<accession>A0A6H0XNA4</accession>
<dbReference type="AlphaFoldDB" id="A0A6H0XNA4"/>
<dbReference type="CDD" id="cd00570">
    <property type="entry name" value="GST_N_family"/>
    <property type="match status" value="1"/>
</dbReference>
<evidence type="ECO:0000313" key="4">
    <source>
        <dbReference type="Proteomes" id="UP000503462"/>
    </source>
</evidence>
<reference evidence="3 4" key="1">
    <citation type="journal article" date="2016" name="Sci. Rep.">
        <title>Peltaster fructicola genome reveals evolution from an invasive phytopathogen to an ectophytic parasite.</title>
        <authorList>
            <person name="Xu C."/>
            <person name="Chen H."/>
            <person name="Gleason M.L."/>
            <person name="Xu J.R."/>
            <person name="Liu H."/>
            <person name="Zhang R."/>
            <person name="Sun G."/>
        </authorList>
    </citation>
    <scope>NUCLEOTIDE SEQUENCE [LARGE SCALE GENOMIC DNA]</scope>
    <source>
        <strain evidence="3 4">LNHT1506</strain>
    </source>
</reference>
<dbReference type="InterPro" id="IPR036249">
    <property type="entry name" value="Thioredoxin-like_sf"/>
</dbReference>
<organism evidence="3 4">
    <name type="scientific">Peltaster fructicola</name>
    <dbReference type="NCBI Taxonomy" id="286661"/>
    <lineage>
        <taxon>Eukaryota</taxon>
        <taxon>Fungi</taxon>
        <taxon>Dikarya</taxon>
        <taxon>Ascomycota</taxon>
        <taxon>Pezizomycotina</taxon>
        <taxon>Dothideomycetes</taxon>
        <taxon>Dothideomycetes incertae sedis</taxon>
        <taxon>Peltaster</taxon>
    </lineage>
</organism>
<dbReference type="Pfam" id="PF25907">
    <property type="entry name" value="DUF7962"/>
    <property type="match status" value="1"/>
</dbReference>
<dbReference type="Proteomes" id="UP000503462">
    <property type="component" value="Chromosome 1"/>
</dbReference>
<dbReference type="SUPFAM" id="SSF47616">
    <property type="entry name" value="GST C-terminal domain-like"/>
    <property type="match status" value="1"/>
</dbReference>
<feature type="domain" description="DUF7962" evidence="2">
    <location>
        <begin position="115"/>
        <end position="231"/>
    </location>
</feature>
<evidence type="ECO:0000259" key="1">
    <source>
        <dbReference type="Pfam" id="PF13417"/>
    </source>
</evidence>
<dbReference type="InterPro" id="IPR036282">
    <property type="entry name" value="Glutathione-S-Trfase_C_sf"/>
</dbReference>
<dbReference type="Gene3D" id="3.40.30.110">
    <property type="match status" value="2"/>
</dbReference>
<feature type="domain" description="GST N-terminal" evidence="1">
    <location>
        <begin position="10"/>
        <end position="83"/>
    </location>
</feature>
<keyword evidence="4" id="KW-1185">Reference proteome</keyword>